<gene>
    <name evidence="1" type="ORF">DFP99_1186</name>
</gene>
<dbReference type="Gene3D" id="3.30.420.40">
    <property type="match status" value="1"/>
</dbReference>
<dbReference type="SUPFAM" id="SSF53067">
    <property type="entry name" value="Actin-like ATPase domain"/>
    <property type="match status" value="2"/>
</dbReference>
<keyword evidence="2" id="KW-1185">Reference proteome</keyword>
<dbReference type="InterPro" id="IPR043129">
    <property type="entry name" value="ATPase_NBD"/>
</dbReference>
<sequence>MAKKITQLGVDVGNKQVKILGDNSDVAIYPAALVKYDTIESMVDDTKLKNYSLYQTDETNNAPFLWGENLAAFGANVQETKGTDFTRYDDPLFKNLVLAAVASYVKEQNAKDDATKVTDLAIETGMPTAHYLDPRNGGEKGESYAWLRGKHVLTIDGETLTFNVTDVEVRPQSYGTAALFAKTYELDFGETVAVLDFGGGTMVFDVYRVTEDGMALLRDFNIQENKGADVLIDNLVRAITAEGVTNPNRNNHSKIQDMLIKQNYVMRVGIGKERDFSDVFQREINRYVNNLLDNINHAGIEFNTLAALIITGGGANWVNAEAFENRVEMVYRFDQPETANVRGFYVDLIQD</sequence>
<dbReference type="Pfam" id="PF17989">
    <property type="entry name" value="ALP_N"/>
    <property type="match status" value="1"/>
</dbReference>
<protein>
    <submittedName>
        <fullName evidence="1">StbA protein</fullName>
    </submittedName>
</protein>
<dbReference type="AlphaFoldDB" id="A0A288QAI3"/>
<name>A0A288QAI3_9LACO</name>
<dbReference type="Proteomes" id="UP000254912">
    <property type="component" value="Unassembled WGS sequence"/>
</dbReference>
<dbReference type="EMBL" id="QRAS01000003">
    <property type="protein sequence ID" value="RDL05238.1"/>
    <property type="molecule type" value="Genomic_DNA"/>
</dbReference>
<dbReference type="KEGG" id="wso:WSWS_01422"/>
<dbReference type="CDD" id="cd24021">
    <property type="entry name" value="ASKHA_NBD_ParM_Psk41-like"/>
    <property type="match status" value="1"/>
</dbReference>
<proteinExistence type="predicted"/>
<evidence type="ECO:0000313" key="2">
    <source>
        <dbReference type="Proteomes" id="UP000254912"/>
    </source>
</evidence>
<organism evidence="1 2">
    <name type="scientific">Weissella soli</name>
    <dbReference type="NCBI Taxonomy" id="155866"/>
    <lineage>
        <taxon>Bacteria</taxon>
        <taxon>Bacillati</taxon>
        <taxon>Bacillota</taxon>
        <taxon>Bacilli</taxon>
        <taxon>Lactobacillales</taxon>
        <taxon>Lactobacillaceae</taxon>
        <taxon>Weissella</taxon>
    </lineage>
</organism>
<dbReference type="RefSeq" id="WP_070230602.1">
    <property type="nucleotide sequence ID" value="NZ_BJYO01000005.1"/>
</dbReference>
<reference evidence="1 2" key="1">
    <citation type="submission" date="2018-07" db="EMBL/GenBank/DDBJ databases">
        <title>Genomic Encyclopedia of Type Strains, Phase III (KMG-III): the genomes of soil and plant-associated and newly described type strains.</title>
        <authorList>
            <person name="Whitman W."/>
        </authorList>
    </citation>
    <scope>NUCLEOTIDE SEQUENCE [LARGE SCALE GENOMIC DNA]</scope>
    <source>
        <strain evidence="1 2">CECT 7031</strain>
    </source>
</reference>
<comment type="caution">
    <text evidence="1">The sequence shown here is derived from an EMBL/GenBank/DDBJ whole genome shotgun (WGS) entry which is preliminary data.</text>
</comment>
<accession>A0A288QAI3</accession>
<evidence type="ECO:0000313" key="1">
    <source>
        <dbReference type="EMBL" id="RDL05238.1"/>
    </source>
</evidence>
<dbReference type="GeneID" id="94546607"/>
<dbReference type="InterPro" id="IPR040607">
    <property type="entry name" value="ALP_N"/>
</dbReference>